<dbReference type="GO" id="GO:0005737">
    <property type="term" value="C:cytoplasm"/>
    <property type="evidence" value="ECO:0007669"/>
    <property type="project" value="TreeGrafter"/>
</dbReference>
<dbReference type="PANTHER" id="PTHR43900">
    <property type="entry name" value="GLUTATHIONE S-TRANSFERASE RHO"/>
    <property type="match status" value="1"/>
</dbReference>
<evidence type="ECO:0000313" key="5">
    <source>
        <dbReference type="Proteomes" id="UP000269721"/>
    </source>
</evidence>
<proteinExistence type="predicted"/>
<evidence type="ECO:0000259" key="3">
    <source>
        <dbReference type="PROSITE" id="PS50404"/>
    </source>
</evidence>
<keyword evidence="5" id="KW-1185">Reference proteome</keyword>
<dbReference type="AlphaFoldDB" id="A0A4P9W0X7"/>
<evidence type="ECO:0000256" key="1">
    <source>
        <dbReference type="ARBA" id="ARBA00012452"/>
    </source>
</evidence>
<name>A0A4P9W0X7_9FUNG</name>
<dbReference type="PROSITE" id="PS50404">
    <property type="entry name" value="GST_NTER"/>
    <property type="match status" value="1"/>
</dbReference>
<dbReference type="Pfam" id="PF02798">
    <property type="entry name" value="GST_N"/>
    <property type="match status" value="1"/>
</dbReference>
<reference evidence="5" key="1">
    <citation type="journal article" date="2018" name="Nat. Microbiol.">
        <title>Leveraging single-cell genomics to expand the fungal tree of life.</title>
        <authorList>
            <person name="Ahrendt S.R."/>
            <person name="Quandt C.A."/>
            <person name="Ciobanu D."/>
            <person name="Clum A."/>
            <person name="Salamov A."/>
            <person name="Andreopoulos B."/>
            <person name="Cheng J.F."/>
            <person name="Woyke T."/>
            <person name="Pelin A."/>
            <person name="Henrissat B."/>
            <person name="Reynolds N.K."/>
            <person name="Benny G.L."/>
            <person name="Smith M.E."/>
            <person name="James T.Y."/>
            <person name="Grigoriev I.V."/>
        </authorList>
    </citation>
    <scope>NUCLEOTIDE SEQUENCE [LARGE SCALE GENOMIC DNA]</scope>
</reference>
<organism evidence="4 5">
    <name type="scientific">Blyttiomyces helicus</name>
    <dbReference type="NCBI Taxonomy" id="388810"/>
    <lineage>
        <taxon>Eukaryota</taxon>
        <taxon>Fungi</taxon>
        <taxon>Fungi incertae sedis</taxon>
        <taxon>Chytridiomycota</taxon>
        <taxon>Chytridiomycota incertae sedis</taxon>
        <taxon>Chytridiomycetes</taxon>
        <taxon>Chytridiomycetes incertae sedis</taxon>
        <taxon>Blyttiomyces</taxon>
    </lineage>
</organism>
<gene>
    <name evidence="4" type="ORF">BDK51DRAFT_31782</name>
</gene>
<feature type="domain" description="GST N-terminal" evidence="3">
    <location>
        <begin position="1"/>
        <end position="44"/>
    </location>
</feature>
<dbReference type="OrthoDB" id="249703at2759"/>
<dbReference type="InterPro" id="IPR036249">
    <property type="entry name" value="Thioredoxin-like_sf"/>
</dbReference>
<evidence type="ECO:0000313" key="4">
    <source>
        <dbReference type="EMBL" id="RKO83706.1"/>
    </source>
</evidence>
<dbReference type="GO" id="GO:0043295">
    <property type="term" value="F:glutathione binding"/>
    <property type="evidence" value="ECO:0007669"/>
    <property type="project" value="TreeGrafter"/>
</dbReference>
<keyword evidence="2" id="KW-0808">Transferase</keyword>
<sequence length="160" mass="17610">SAEHPKIQPFGKVPVLEDSEHPGFTTFEARAIARYVENKFKCQGVVLFGSSPTESALLDTWLSVEQSNFDPPASTIAHKTILKAAFGGGGPDADIVAKARESFAKVLEVYEQRTSLGLFEQAGAKDLVDTRPHVKAWFDKITSRPTWVKINAPWVKLISQ</sequence>
<dbReference type="EC" id="2.5.1.18" evidence="1"/>
<dbReference type="EMBL" id="ML000928">
    <property type="protein sequence ID" value="RKO83706.1"/>
    <property type="molecule type" value="Genomic_DNA"/>
</dbReference>
<dbReference type="GO" id="GO:0004364">
    <property type="term" value="F:glutathione transferase activity"/>
    <property type="evidence" value="ECO:0007669"/>
    <property type="project" value="UniProtKB-EC"/>
</dbReference>
<evidence type="ECO:0000256" key="2">
    <source>
        <dbReference type="ARBA" id="ARBA00022679"/>
    </source>
</evidence>
<dbReference type="Gene3D" id="1.20.1050.10">
    <property type="match status" value="2"/>
</dbReference>
<dbReference type="SUPFAM" id="SSF52833">
    <property type="entry name" value="Thioredoxin-like"/>
    <property type="match status" value="1"/>
</dbReference>
<dbReference type="Gene3D" id="3.40.30.10">
    <property type="entry name" value="Glutaredoxin"/>
    <property type="match status" value="1"/>
</dbReference>
<dbReference type="PANTHER" id="PTHR43900:SF3">
    <property type="entry name" value="GLUTATHIONE S-TRANSFERASE RHO"/>
    <property type="match status" value="1"/>
</dbReference>
<dbReference type="SUPFAM" id="SSF47616">
    <property type="entry name" value="GST C-terminal domain-like"/>
    <property type="match status" value="1"/>
</dbReference>
<protein>
    <recommendedName>
        <fullName evidence="1">glutathione transferase</fullName>
        <ecNumber evidence="1">2.5.1.18</ecNumber>
    </recommendedName>
</protein>
<dbReference type="InterPro" id="IPR004045">
    <property type="entry name" value="Glutathione_S-Trfase_N"/>
</dbReference>
<accession>A0A4P9W0X7</accession>
<dbReference type="GO" id="GO:0006749">
    <property type="term" value="P:glutathione metabolic process"/>
    <property type="evidence" value="ECO:0007669"/>
    <property type="project" value="TreeGrafter"/>
</dbReference>
<dbReference type="Proteomes" id="UP000269721">
    <property type="component" value="Unassembled WGS sequence"/>
</dbReference>
<dbReference type="InterPro" id="IPR036282">
    <property type="entry name" value="Glutathione-S-Trfase_C_sf"/>
</dbReference>
<feature type="non-terminal residue" evidence="4">
    <location>
        <position position="1"/>
    </location>
</feature>